<reference evidence="2" key="2">
    <citation type="journal article" date="2024" name="Plant">
        <title>Genomic evolution and insights into agronomic trait innovations of Sesamum species.</title>
        <authorList>
            <person name="Miao H."/>
            <person name="Wang L."/>
            <person name="Qu L."/>
            <person name="Liu H."/>
            <person name="Sun Y."/>
            <person name="Le M."/>
            <person name="Wang Q."/>
            <person name="Wei S."/>
            <person name="Zheng Y."/>
            <person name="Lin W."/>
            <person name="Duan Y."/>
            <person name="Cao H."/>
            <person name="Xiong S."/>
            <person name="Wang X."/>
            <person name="Wei L."/>
            <person name="Li C."/>
            <person name="Ma Q."/>
            <person name="Ju M."/>
            <person name="Zhao R."/>
            <person name="Li G."/>
            <person name="Mu C."/>
            <person name="Tian Q."/>
            <person name="Mei H."/>
            <person name="Zhang T."/>
            <person name="Gao T."/>
            <person name="Zhang H."/>
        </authorList>
    </citation>
    <scope>NUCLEOTIDE SEQUENCE</scope>
    <source>
        <strain evidence="2">G01</strain>
    </source>
</reference>
<keyword evidence="1" id="KW-0812">Transmembrane</keyword>
<comment type="caution">
    <text evidence="2">The sequence shown here is derived from an EMBL/GenBank/DDBJ whole genome shotgun (WGS) entry which is preliminary data.</text>
</comment>
<keyword evidence="1" id="KW-0472">Membrane</keyword>
<proteinExistence type="predicted"/>
<feature type="transmembrane region" description="Helical" evidence="1">
    <location>
        <begin position="45"/>
        <end position="65"/>
    </location>
</feature>
<name>A0AAW2MT18_9LAMI</name>
<organism evidence="2">
    <name type="scientific">Sesamum angustifolium</name>
    <dbReference type="NCBI Taxonomy" id="2727405"/>
    <lineage>
        <taxon>Eukaryota</taxon>
        <taxon>Viridiplantae</taxon>
        <taxon>Streptophyta</taxon>
        <taxon>Embryophyta</taxon>
        <taxon>Tracheophyta</taxon>
        <taxon>Spermatophyta</taxon>
        <taxon>Magnoliopsida</taxon>
        <taxon>eudicotyledons</taxon>
        <taxon>Gunneridae</taxon>
        <taxon>Pentapetalae</taxon>
        <taxon>asterids</taxon>
        <taxon>lamiids</taxon>
        <taxon>Lamiales</taxon>
        <taxon>Pedaliaceae</taxon>
        <taxon>Sesamum</taxon>
    </lineage>
</organism>
<dbReference type="AlphaFoldDB" id="A0AAW2MT18"/>
<dbReference type="EMBL" id="JACGWK010000009">
    <property type="protein sequence ID" value="KAL0334280.1"/>
    <property type="molecule type" value="Genomic_DNA"/>
</dbReference>
<reference evidence="2" key="1">
    <citation type="submission" date="2020-06" db="EMBL/GenBank/DDBJ databases">
        <authorList>
            <person name="Li T."/>
            <person name="Hu X."/>
            <person name="Zhang T."/>
            <person name="Song X."/>
            <person name="Zhang H."/>
            <person name="Dai N."/>
            <person name="Sheng W."/>
            <person name="Hou X."/>
            <person name="Wei L."/>
        </authorList>
    </citation>
    <scope>NUCLEOTIDE SEQUENCE</scope>
    <source>
        <strain evidence="2">G01</strain>
        <tissue evidence="2">Leaf</tissue>
    </source>
</reference>
<gene>
    <name evidence="2" type="ORF">Sangu_1584200</name>
</gene>
<evidence type="ECO:0000256" key="1">
    <source>
        <dbReference type="SAM" id="Phobius"/>
    </source>
</evidence>
<sequence>MAQISILKAALMLAYAIVAISAYATTVSAQAPSPAPSPDTGDAFSLPVSAAVVGMSLLVSGFALLRH</sequence>
<dbReference type="PANTHER" id="PTHR33659:SF11">
    <property type="entry name" value="TRANSMEMBRANE PROTEIN"/>
    <property type="match status" value="1"/>
</dbReference>
<evidence type="ECO:0000313" key="2">
    <source>
        <dbReference type="EMBL" id="KAL0334280.1"/>
    </source>
</evidence>
<keyword evidence="1" id="KW-1133">Transmembrane helix</keyword>
<protein>
    <submittedName>
        <fullName evidence="2">Uncharacterized protein</fullName>
    </submittedName>
</protein>
<dbReference type="PANTHER" id="PTHR33659">
    <property type="entry name" value="PROTEIN, PUTATIVE-RELATED-RELATED"/>
    <property type="match status" value="1"/>
</dbReference>
<accession>A0AAW2MT18</accession>